<comment type="caution">
    <text evidence="2">The sequence shown here is derived from an EMBL/GenBank/DDBJ whole genome shotgun (WGS) entry which is preliminary data.</text>
</comment>
<protein>
    <recommendedName>
        <fullName evidence="4">MHC class I antigen</fullName>
    </recommendedName>
</protein>
<dbReference type="EMBL" id="JAHRIQ010060957">
    <property type="protein sequence ID" value="MEQ2241420.1"/>
    <property type="molecule type" value="Genomic_DNA"/>
</dbReference>
<gene>
    <name evidence="2" type="ORF">ILYODFUR_025080</name>
</gene>
<dbReference type="Proteomes" id="UP001482620">
    <property type="component" value="Unassembled WGS sequence"/>
</dbReference>
<proteinExistence type="predicted"/>
<reference evidence="2 3" key="1">
    <citation type="submission" date="2021-06" db="EMBL/GenBank/DDBJ databases">
        <authorList>
            <person name="Palmer J.M."/>
        </authorList>
    </citation>
    <scope>NUCLEOTIDE SEQUENCE [LARGE SCALE GENOMIC DNA]</scope>
    <source>
        <strain evidence="3">if_2019</strain>
        <tissue evidence="2">Muscle</tissue>
    </source>
</reference>
<accession>A0ABV0U8B0</accession>
<feature type="region of interest" description="Disordered" evidence="1">
    <location>
        <begin position="76"/>
        <end position="104"/>
    </location>
</feature>
<evidence type="ECO:0000256" key="1">
    <source>
        <dbReference type="SAM" id="MobiDB-lite"/>
    </source>
</evidence>
<evidence type="ECO:0000313" key="2">
    <source>
        <dbReference type="EMBL" id="MEQ2241420.1"/>
    </source>
</evidence>
<evidence type="ECO:0008006" key="4">
    <source>
        <dbReference type="Google" id="ProtNLM"/>
    </source>
</evidence>
<organism evidence="2 3">
    <name type="scientific">Ilyodon furcidens</name>
    <name type="common">goldbreast splitfin</name>
    <dbReference type="NCBI Taxonomy" id="33524"/>
    <lineage>
        <taxon>Eukaryota</taxon>
        <taxon>Metazoa</taxon>
        <taxon>Chordata</taxon>
        <taxon>Craniata</taxon>
        <taxon>Vertebrata</taxon>
        <taxon>Euteleostomi</taxon>
        <taxon>Actinopterygii</taxon>
        <taxon>Neopterygii</taxon>
        <taxon>Teleostei</taxon>
        <taxon>Neoteleostei</taxon>
        <taxon>Acanthomorphata</taxon>
        <taxon>Ovalentaria</taxon>
        <taxon>Atherinomorphae</taxon>
        <taxon>Cyprinodontiformes</taxon>
        <taxon>Goodeidae</taxon>
        <taxon>Ilyodon</taxon>
    </lineage>
</organism>
<feature type="region of interest" description="Disordered" evidence="1">
    <location>
        <begin position="17"/>
        <end position="39"/>
    </location>
</feature>
<evidence type="ECO:0000313" key="3">
    <source>
        <dbReference type="Proteomes" id="UP001482620"/>
    </source>
</evidence>
<keyword evidence="3" id="KW-1185">Reference proteome</keyword>
<sequence length="104" mass="11626">MEEFECSNDPRGYVAWGLNAPGRVSHGKQTKSGSRHPHEDHYIEAHDVARYVGAGVAPWSQARDRDLSESAWWLGCSSRDPAGPSPNERREAIPQWAHHLQGEP</sequence>
<feature type="compositionally biased region" description="Basic residues" evidence="1">
    <location>
        <begin position="25"/>
        <end position="35"/>
    </location>
</feature>
<name>A0ABV0U8B0_9TELE</name>